<proteinExistence type="inferred from homology"/>
<dbReference type="Proteomes" id="UP000204391">
    <property type="component" value="Chromosome"/>
</dbReference>
<dbReference type="RefSeq" id="WP_089532713.1">
    <property type="nucleotide sequence ID" value="NZ_CP022437.1"/>
</dbReference>
<organism evidence="4 5">
    <name type="scientific">Virgibacillus necropolis</name>
    <dbReference type="NCBI Taxonomy" id="163877"/>
    <lineage>
        <taxon>Bacteria</taxon>
        <taxon>Bacillati</taxon>
        <taxon>Bacillota</taxon>
        <taxon>Bacilli</taxon>
        <taxon>Bacillales</taxon>
        <taxon>Bacillaceae</taxon>
        <taxon>Virgibacillus</taxon>
    </lineage>
</organism>
<dbReference type="EC" id="6.3.4.-" evidence="3"/>
<feature type="binding site" evidence="3">
    <location>
        <begin position="7"/>
        <end position="20"/>
    </location>
    <ligand>
        <name>ATP</name>
        <dbReference type="ChEBI" id="CHEBI:30616"/>
    </ligand>
</feature>
<dbReference type="AlphaFoldDB" id="A0A221MDX2"/>
<comment type="function">
    <text evidence="3">Catalyzes the formation of N(4)-acetylcytidine (ac(4)C) at the wobble position of elongator tRNA(Met), using acetate and ATP as substrates. First activates an acetate ion to form acetyladenylate (Ac-AMP) and then transfers the acetyl group to tRNA to form ac(4)C34.</text>
</comment>
<name>A0A221MDX2_9BACI</name>
<dbReference type="InterPro" id="IPR014729">
    <property type="entry name" value="Rossmann-like_a/b/a_fold"/>
</dbReference>
<keyword evidence="5" id="KW-1185">Reference proteome</keyword>
<keyword evidence="3" id="KW-0820">tRNA-binding</keyword>
<evidence type="ECO:0000256" key="2">
    <source>
        <dbReference type="ARBA" id="ARBA00022694"/>
    </source>
</evidence>
<feature type="binding site" evidence="3">
    <location>
        <position position="162"/>
    </location>
    <ligand>
        <name>ATP</name>
        <dbReference type="ChEBI" id="CHEBI:30616"/>
    </ligand>
</feature>
<keyword evidence="3" id="KW-0067">ATP-binding</keyword>
<sequence length="404" mass="46034">MDACGLIVEYNPFHNGHLHHLLEAKRESNASCMIAVMSGNFLQRGEPAIIDKFHRTRAALASGIDIVVELPFVYAVQSSDLFAKGSVQTLNEIGVSSICFGSESGTTSNFITSYEIFKEKESIFQEELRKNLHKGLSFPDASKFAYEQIGLATEEMDLSQPNNILGFSYIREILDHQLAINAFTVKRTKSGYHDQTISSSIASATSIRKQLFHEGNVTEQIASTLPANTEQQLNEYYHKTSVWHNWEQYFPLLHYRVMTMDHSELAGIHGVDEGLEYRIKKTAKHTQSIYEWIDAIKTKRYTWTRIQRIFVHLLTNTKKEHIQPLKTSESVPYVRLLGMTKQGQAYLNQQKKVMNVPLVTRLPQHSSFLLECEEKASNAYYSILKPSIKRQFSKQEIGPPIIIG</sequence>
<dbReference type="KEGG" id="vne:CFK40_13015"/>
<protein>
    <recommendedName>
        <fullName evidence="3">tRNA(Met) cytidine acetate ligase</fullName>
        <ecNumber evidence="3">6.3.4.-</ecNumber>
    </recommendedName>
</protein>
<dbReference type="EMBL" id="CP022437">
    <property type="protein sequence ID" value="ASN05866.1"/>
    <property type="molecule type" value="Genomic_DNA"/>
</dbReference>
<evidence type="ECO:0000313" key="5">
    <source>
        <dbReference type="Proteomes" id="UP000204391"/>
    </source>
</evidence>
<reference evidence="4 5" key="1">
    <citation type="journal article" date="2003" name="Int. J. Syst. Evol. Microbiol.">
        <title>Virgibacillus carmonensis sp. nov., Virgibacillus necropolis sp. nov. and Virgibacillus picturae sp. nov., three novel species isolated from deteriorated mural paintings, transfer of the species of the genus salibacillus to Virgibacillus, as Virgibacillus marismortui comb. nov. and Virgibacillus salexigens comb. nov., and emended description of the genus Virgibacillus.</title>
        <authorList>
            <person name="Heyrman J."/>
            <person name="Logan N.A."/>
            <person name="Busse H.J."/>
            <person name="Balcaen A."/>
            <person name="Lebbe L."/>
            <person name="Rodriguez-Diaz M."/>
            <person name="Swings J."/>
            <person name="De Vos P."/>
        </authorList>
    </citation>
    <scope>NUCLEOTIDE SEQUENCE [LARGE SCALE GENOMIC DNA]</scope>
    <source>
        <strain evidence="4 5">LMG 19488</strain>
    </source>
</reference>
<dbReference type="GO" id="GO:0006400">
    <property type="term" value="P:tRNA modification"/>
    <property type="evidence" value="ECO:0007669"/>
    <property type="project" value="UniProtKB-UniRule"/>
</dbReference>
<feature type="binding site" evidence="3">
    <location>
        <position position="187"/>
    </location>
    <ligand>
        <name>ATP</name>
        <dbReference type="ChEBI" id="CHEBI:30616"/>
    </ligand>
</feature>
<evidence type="ECO:0000256" key="1">
    <source>
        <dbReference type="ARBA" id="ARBA00022598"/>
    </source>
</evidence>
<dbReference type="NCBIfam" id="NF010191">
    <property type="entry name" value="PRK13670.1"/>
    <property type="match status" value="1"/>
</dbReference>
<comment type="caution">
    <text evidence="3">Lacks conserved residue(s) required for the propagation of feature annotation.</text>
</comment>
<dbReference type="InterPro" id="IPR008513">
    <property type="entry name" value="tRNA(Met)_cyd_acetate_ligase"/>
</dbReference>
<evidence type="ECO:0000313" key="4">
    <source>
        <dbReference type="EMBL" id="ASN05866.1"/>
    </source>
</evidence>
<dbReference type="PANTHER" id="PTHR37825:SF1">
    <property type="entry name" value="TRNA(MET) CYTIDINE ACETATE LIGASE"/>
    <property type="match status" value="1"/>
</dbReference>
<keyword evidence="3" id="KW-0963">Cytoplasm</keyword>
<keyword evidence="1 3" id="KW-0436">Ligase</keyword>
<gene>
    <name evidence="3" type="primary">tmcAL</name>
    <name evidence="4" type="ORF">CFK40_13015</name>
</gene>
<dbReference type="HAMAP" id="MF_01539">
    <property type="entry name" value="TmcAL"/>
    <property type="match status" value="1"/>
</dbReference>
<evidence type="ECO:0000256" key="3">
    <source>
        <dbReference type="HAMAP-Rule" id="MF_01539"/>
    </source>
</evidence>
<dbReference type="GO" id="GO:0016879">
    <property type="term" value="F:ligase activity, forming carbon-nitrogen bonds"/>
    <property type="evidence" value="ECO:0007669"/>
    <property type="project" value="UniProtKB-UniRule"/>
</dbReference>
<dbReference type="Pfam" id="PF05636">
    <property type="entry name" value="HIGH_NTase1"/>
    <property type="match status" value="1"/>
</dbReference>
<dbReference type="Gene3D" id="3.40.50.620">
    <property type="entry name" value="HUPs"/>
    <property type="match status" value="1"/>
</dbReference>
<comment type="subcellular location">
    <subcellularLocation>
        <location evidence="3">Cytoplasm</location>
    </subcellularLocation>
</comment>
<keyword evidence="2 3" id="KW-0819">tRNA processing</keyword>
<comment type="similarity">
    <text evidence="3">Belongs to the TmcAL family.</text>
</comment>
<feature type="binding site" evidence="3">
    <location>
        <position position="101"/>
    </location>
    <ligand>
        <name>ATP</name>
        <dbReference type="ChEBI" id="CHEBI:30616"/>
    </ligand>
</feature>
<dbReference type="OrthoDB" id="9769796at2"/>
<dbReference type="GO" id="GO:0005737">
    <property type="term" value="C:cytoplasm"/>
    <property type="evidence" value="ECO:0007669"/>
    <property type="project" value="UniProtKB-SubCell"/>
</dbReference>
<dbReference type="GO" id="GO:0000049">
    <property type="term" value="F:tRNA binding"/>
    <property type="evidence" value="ECO:0007669"/>
    <property type="project" value="UniProtKB-KW"/>
</dbReference>
<keyword evidence="3" id="KW-0547">Nucleotide-binding</keyword>
<dbReference type="PANTHER" id="PTHR37825">
    <property type="entry name" value="TRNA(MET) CYTIDINE ACETATE LIGASE"/>
    <property type="match status" value="1"/>
</dbReference>
<comment type="catalytic activity">
    <reaction evidence="3">
        <text>cytidine(34) in elongator tRNA(Met) + acetate + ATP = N(4)-acetylcytidine(34) in elongator tRNA(Met) + AMP + diphosphate</text>
        <dbReference type="Rhea" id="RHEA:58144"/>
        <dbReference type="Rhea" id="RHEA-COMP:10693"/>
        <dbReference type="Rhea" id="RHEA-COMP:10694"/>
        <dbReference type="ChEBI" id="CHEBI:30089"/>
        <dbReference type="ChEBI" id="CHEBI:30616"/>
        <dbReference type="ChEBI" id="CHEBI:33019"/>
        <dbReference type="ChEBI" id="CHEBI:74900"/>
        <dbReference type="ChEBI" id="CHEBI:82748"/>
        <dbReference type="ChEBI" id="CHEBI:456215"/>
    </reaction>
</comment>
<dbReference type="SUPFAM" id="SSF52374">
    <property type="entry name" value="Nucleotidylyl transferase"/>
    <property type="match status" value="1"/>
</dbReference>
<accession>A0A221MDX2</accession>
<keyword evidence="3" id="KW-0694">RNA-binding</keyword>
<dbReference type="GO" id="GO:0005524">
    <property type="term" value="F:ATP binding"/>
    <property type="evidence" value="ECO:0007669"/>
    <property type="project" value="UniProtKB-KW"/>
</dbReference>